<sequence length="465" mass="49580">MTSIHAFRDDALGEHDAVALAELIRAGKVSRQELAAAAIERARLVDPQLNAVISPIYDAPRYGTRPGAALDGVPTFVKDNTDVAGLPTGHGSEAFRARPAAKDGAYTEHLRGTGLTLIGKSRLPEFGFNASTEYMTESPARNPWNLDHSIGASSGGSAALVASGVVPIAHANDGGGSIRIPAACGGLVGLKPSRGRHIDGEQVKHLPLHIISEGVLTRTVRDTAAFVAAAEDHWRNPALPPIGQVHGPARRRLRVGLVLRSVTGAEVDAPTRAAVEHTAALLEKAGHLVEPIALPVTEQFAADFVQYWALLADLAISTGKLILDRSFDAARADGLSRGLRAHHRQAPHRTPGALRRLRRVPAAYARMFARHEVVVSPVLSHTTPPLGHLSPTVPFPELIERLTHYVGYTPLNNIAGTPAISLPMGRTDDGLPVGVHMSAAYGDERTLIELAYLLEAENPFPRIQD</sequence>
<dbReference type="InterPro" id="IPR000120">
    <property type="entry name" value="Amidase"/>
</dbReference>
<dbReference type="NCBIfam" id="NF005899">
    <property type="entry name" value="PRK07869.1"/>
    <property type="match status" value="1"/>
</dbReference>
<organism evidence="6 7">
    <name type="scientific">Nocardia albiluteola</name>
    <dbReference type="NCBI Taxonomy" id="2842303"/>
    <lineage>
        <taxon>Bacteria</taxon>
        <taxon>Bacillati</taxon>
        <taxon>Actinomycetota</taxon>
        <taxon>Actinomycetes</taxon>
        <taxon>Mycobacteriales</taxon>
        <taxon>Nocardiaceae</taxon>
        <taxon>Nocardia</taxon>
    </lineage>
</organism>
<dbReference type="InterPro" id="IPR036928">
    <property type="entry name" value="AS_sf"/>
</dbReference>
<evidence type="ECO:0000256" key="1">
    <source>
        <dbReference type="ARBA" id="ARBA00001311"/>
    </source>
</evidence>
<protein>
    <recommendedName>
        <fullName evidence="3">amidase</fullName>
        <ecNumber evidence="3">3.5.1.4</ecNumber>
    </recommendedName>
</protein>
<gene>
    <name evidence="5" type="ORF">KO481_14145</name>
    <name evidence="6" type="ORF">KO481_28765</name>
</gene>
<dbReference type="SUPFAM" id="SSF75304">
    <property type="entry name" value="Amidase signature (AS) enzymes"/>
    <property type="match status" value="1"/>
</dbReference>
<keyword evidence="6" id="KW-0378">Hydrolase</keyword>
<feature type="domain" description="Amidase" evidence="4">
    <location>
        <begin position="34"/>
        <end position="447"/>
    </location>
</feature>
<dbReference type="EC" id="3.5.1.4" evidence="3"/>
<comment type="similarity">
    <text evidence="2">Belongs to the amidase family.</text>
</comment>
<name>A0ABS6B5B6_9NOCA</name>
<evidence type="ECO:0000313" key="7">
    <source>
        <dbReference type="Proteomes" id="UP000733379"/>
    </source>
</evidence>
<comment type="catalytic activity">
    <reaction evidence="1">
        <text>a monocarboxylic acid amide + H2O = a monocarboxylate + NH4(+)</text>
        <dbReference type="Rhea" id="RHEA:12020"/>
        <dbReference type="ChEBI" id="CHEBI:15377"/>
        <dbReference type="ChEBI" id="CHEBI:28938"/>
        <dbReference type="ChEBI" id="CHEBI:35757"/>
        <dbReference type="ChEBI" id="CHEBI:83628"/>
        <dbReference type="EC" id="3.5.1.4"/>
    </reaction>
</comment>
<keyword evidence="7" id="KW-1185">Reference proteome</keyword>
<dbReference type="PANTHER" id="PTHR11895:SF7">
    <property type="entry name" value="GLUTAMYL-TRNA(GLN) AMIDOTRANSFERASE SUBUNIT A, MITOCHONDRIAL"/>
    <property type="match status" value="1"/>
</dbReference>
<dbReference type="Proteomes" id="UP000733379">
    <property type="component" value="Unassembled WGS sequence"/>
</dbReference>
<dbReference type="InterPro" id="IPR020556">
    <property type="entry name" value="Amidase_CS"/>
</dbReference>
<dbReference type="Gene3D" id="3.90.1300.10">
    <property type="entry name" value="Amidase signature (AS) domain"/>
    <property type="match status" value="1"/>
</dbReference>
<reference evidence="6 7" key="1">
    <citation type="submission" date="2021-06" db="EMBL/GenBank/DDBJ databases">
        <title>Actinomycetes sequencing.</title>
        <authorList>
            <person name="Shan Q."/>
        </authorList>
    </citation>
    <scope>NUCLEOTIDE SEQUENCE [LARGE SCALE GENOMIC DNA]</scope>
    <source>
        <strain evidence="6 7">NEAU-G5</strain>
    </source>
</reference>
<dbReference type="RefSeq" id="WP_215917566.1">
    <property type="nucleotide sequence ID" value="NZ_JAHKNI010000004.1"/>
</dbReference>
<evidence type="ECO:0000259" key="4">
    <source>
        <dbReference type="Pfam" id="PF01425"/>
    </source>
</evidence>
<evidence type="ECO:0000256" key="2">
    <source>
        <dbReference type="ARBA" id="ARBA00009199"/>
    </source>
</evidence>
<evidence type="ECO:0000313" key="5">
    <source>
        <dbReference type="EMBL" id="MBU3062658.1"/>
    </source>
</evidence>
<dbReference type="PANTHER" id="PTHR11895">
    <property type="entry name" value="TRANSAMIDASE"/>
    <property type="match status" value="1"/>
</dbReference>
<comment type="caution">
    <text evidence="6">The sequence shown here is derived from an EMBL/GenBank/DDBJ whole genome shotgun (WGS) entry which is preliminary data.</text>
</comment>
<dbReference type="InterPro" id="IPR023631">
    <property type="entry name" value="Amidase_dom"/>
</dbReference>
<evidence type="ECO:0000313" key="6">
    <source>
        <dbReference type="EMBL" id="MBU3065508.1"/>
    </source>
</evidence>
<dbReference type="EMBL" id="JAHKNI010000004">
    <property type="protein sequence ID" value="MBU3062658.1"/>
    <property type="molecule type" value="Genomic_DNA"/>
</dbReference>
<dbReference type="GO" id="GO:0004040">
    <property type="term" value="F:amidase activity"/>
    <property type="evidence" value="ECO:0007669"/>
    <property type="project" value="UniProtKB-EC"/>
</dbReference>
<dbReference type="EMBL" id="JAHKNI010000011">
    <property type="protein sequence ID" value="MBU3065508.1"/>
    <property type="molecule type" value="Genomic_DNA"/>
</dbReference>
<proteinExistence type="inferred from homology"/>
<dbReference type="Pfam" id="PF01425">
    <property type="entry name" value="Amidase"/>
    <property type="match status" value="1"/>
</dbReference>
<dbReference type="PROSITE" id="PS00571">
    <property type="entry name" value="AMIDASES"/>
    <property type="match status" value="1"/>
</dbReference>
<accession>A0ABS6B5B6</accession>
<evidence type="ECO:0000256" key="3">
    <source>
        <dbReference type="ARBA" id="ARBA00012922"/>
    </source>
</evidence>